<dbReference type="Pfam" id="PF00561">
    <property type="entry name" value="Abhydrolase_1"/>
    <property type="match status" value="1"/>
</dbReference>
<feature type="region of interest" description="Disordered" evidence="1">
    <location>
        <begin position="527"/>
        <end position="566"/>
    </location>
</feature>
<feature type="domain" description="AB hydrolase-1" evidence="3">
    <location>
        <begin position="603"/>
        <end position="666"/>
    </location>
</feature>
<dbReference type="Gene3D" id="3.40.50.1820">
    <property type="entry name" value="alpha/beta hydrolase"/>
    <property type="match status" value="1"/>
</dbReference>
<dbReference type="eggNOG" id="ENOG502S7IM">
    <property type="taxonomic scope" value="Eukaryota"/>
</dbReference>
<feature type="compositionally biased region" description="Acidic residues" evidence="1">
    <location>
        <begin position="915"/>
        <end position="929"/>
    </location>
</feature>
<evidence type="ECO:0000313" key="5">
    <source>
        <dbReference type="Proteomes" id="UP000002729"/>
    </source>
</evidence>
<feature type="region of interest" description="Disordered" evidence="1">
    <location>
        <begin position="1"/>
        <end position="66"/>
    </location>
</feature>
<dbReference type="RefSeq" id="XP_009037716.1">
    <property type="nucleotide sequence ID" value="XM_009039468.1"/>
</dbReference>
<evidence type="ECO:0000256" key="1">
    <source>
        <dbReference type="SAM" id="MobiDB-lite"/>
    </source>
</evidence>
<organism evidence="5">
    <name type="scientific">Aureococcus anophagefferens</name>
    <name type="common">Harmful bloom alga</name>
    <dbReference type="NCBI Taxonomy" id="44056"/>
    <lineage>
        <taxon>Eukaryota</taxon>
        <taxon>Sar</taxon>
        <taxon>Stramenopiles</taxon>
        <taxon>Ochrophyta</taxon>
        <taxon>Pelagophyceae</taxon>
        <taxon>Pelagomonadales</taxon>
        <taxon>Pelagomonadaceae</taxon>
        <taxon>Aureococcus</taxon>
    </lineage>
</organism>
<reference evidence="4 5" key="1">
    <citation type="journal article" date="2011" name="Proc. Natl. Acad. Sci. U.S.A.">
        <title>Niche of harmful alga Aureococcus anophagefferens revealed through ecogenomics.</title>
        <authorList>
            <person name="Gobler C.J."/>
            <person name="Berry D.L."/>
            <person name="Dyhrman S.T."/>
            <person name="Wilhelm S.W."/>
            <person name="Salamov A."/>
            <person name="Lobanov A.V."/>
            <person name="Zhang Y."/>
            <person name="Collier J.L."/>
            <person name="Wurch L.L."/>
            <person name="Kustka A.B."/>
            <person name="Dill B.D."/>
            <person name="Shah M."/>
            <person name="VerBerkmoes N.C."/>
            <person name="Kuo A."/>
            <person name="Terry A."/>
            <person name="Pangilinan J."/>
            <person name="Lindquist E.A."/>
            <person name="Lucas S."/>
            <person name="Paulsen I.T."/>
            <person name="Hattenrath-Lehmann T.K."/>
            <person name="Talmage S.C."/>
            <person name="Walker E.A."/>
            <person name="Koch F."/>
            <person name="Burson A.M."/>
            <person name="Marcoval M.A."/>
            <person name="Tang Y.Z."/>
            <person name="Lecleir G.R."/>
            <person name="Coyne K.J."/>
            <person name="Berg G.M."/>
            <person name="Bertrand E.M."/>
            <person name="Saito M.A."/>
            <person name="Gladyshev V.N."/>
            <person name="Grigoriev I.V."/>
        </authorList>
    </citation>
    <scope>NUCLEOTIDE SEQUENCE [LARGE SCALE GENOMIC DNA]</scope>
    <source>
        <strain evidence="5">CCMP 1984</strain>
    </source>
</reference>
<proteinExistence type="predicted"/>
<dbReference type="AlphaFoldDB" id="F0YB94"/>
<dbReference type="InterPro" id="IPR000073">
    <property type="entry name" value="AB_hydrolase_1"/>
</dbReference>
<protein>
    <recommendedName>
        <fullName evidence="3">AB hydrolase-1 domain-containing protein</fullName>
    </recommendedName>
</protein>
<feature type="region of interest" description="Disordered" evidence="1">
    <location>
        <begin position="900"/>
        <end position="932"/>
    </location>
</feature>
<keyword evidence="5" id="KW-1185">Reference proteome</keyword>
<dbReference type="GeneID" id="20224972"/>
<sequence length="1021" mass="105079">MRPLREDADVEAWPEMPLPASPTRAPDDDDAPAPTRAPDDDDAPAPTRAPDDDDAPAAPDADAAPAAAAPSLAGIAGEARARLSAAMVRLLNAASQDELKDVLAGIGVVRARRVVEARAERPFDDLDEALARLGLSKRQAENIDSLPATVFAEQESPLALAQRVAASALRRAGALVPCGAISSPACLGAARRCVVERESFAEHAWAPFRALALAPGLAVAATLGAYAVFVVLYGVLWAPLTAVLPEPLAWACVLLGLRRGGGALARFATFPGSFATVRGEVEREYGRRLLGRLEHACYALESWWIDLHPRAASAVDQEAFARHCREAWEARDAILKPVLDAVDAARGAGDVDVGDVADLPDLTPRAAEALEGFRACLAAAVDACGAAERASLELLALRPRQFTAAHRDATRRGAPGAAAALKLMDACRALAAACPRLREGGDGDGRRRQAPAPGAAAAAGRLARDAAAGVGRLLRSPCPPPADCPLGVGLLRAEFVLAYGATQFWVDAADGTRLDCCVVPPCFGRPEAESAPEAPPDPSPSARRRGASPSRCCRRQATGDDAFPARGAARPAPTVLFFSPNAVLYESFGMAPVDGAGWVATYARLGLQVVVWNLRGYGRTKGAPHPRRNADDALAVVAYLRDRCGVTKLVLHGESIGGMCATRVAAALAPPGGAPDGAAPLAVALVADRTFANLRVEAQYLTGVAGVASLLGLVTGWGERDTDSRADYAAAHCPKLVACDCRDHMIPDQASLKAGAAAFKVLGAATLRRADLDGALRVADLSGLAPPPPDGDTLRALRAGALTPASLAQLFAAVRHVHRSARARAPRAAAAAAADPRAPQPFADVEAGEAAVAGAAAILARVDGGCGMALGQACGLDLGALTSWACAAAAWPNGAAHKLLDGPPPDALAKKGGGDGDDDDDDGGDDDGLDCAPPIAPRDAAAALAELRRTRGDDLGDAADAVAYVAEFLAKLADVADAAVAAAADARDPALGALLVLGCGHNAPWRRGERDAYLAWLGKEL</sequence>
<dbReference type="InParanoid" id="F0YB94"/>
<feature type="compositionally biased region" description="Low complexity" evidence="1">
    <location>
        <begin position="56"/>
        <end position="66"/>
    </location>
</feature>
<dbReference type="Proteomes" id="UP000002729">
    <property type="component" value="Unassembled WGS sequence"/>
</dbReference>
<dbReference type="PANTHER" id="PTHR12277:SF81">
    <property type="entry name" value="PROTEIN ABHD13"/>
    <property type="match status" value="1"/>
</dbReference>
<dbReference type="PANTHER" id="PTHR12277">
    <property type="entry name" value="ALPHA/BETA HYDROLASE DOMAIN-CONTAINING PROTEIN"/>
    <property type="match status" value="1"/>
</dbReference>
<evidence type="ECO:0000313" key="4">
    <source>
        <dbReference type="EMBL" id="EGB07729.1"/>
    </source>
</evidence>
<evidence type="ECO:0000256" key="2">
    <source>
        <dbReference type="SAM" id="Phobius"/>
    </source>
</evidence>
<feature type="transmembrane region" description="Helical" evidence="2">
    <location>
        <begin position="217"/>
        <end position="238"/>
    </location>
</feature>
<name>F0YB94_AURAN</name>
<accession>F0YB94</accession>
<dbReference type="OrthoDB" id="10249433at2759"/>
<keyword evidence="2" id="KW-1133">Transmembrane helix</keyword>
<keyword evidence="2" id="KW-0472">Membrane</keyword>
<dbReference type="InterPro" id="IPR029058">
    <property type="entry name" value="AB_hydrolase_fold"/>
</dbReference>
<gene>
    <name evidence="4" type="ORF">AURANDRAFT_64732</name>
</gene>
<evidence type="ECO:0000259" key="3">
    <source>
        <dbReference type="Pfam" id="PF00561"/>
    </source>
</evidence>
<dbReference type="EMBL" id="GL833130">
    <property type="protein sequence ID" value="EGB07729.1"/>
    <property type="molecule type" value="Genomic_DNA"/>
</dbReference>
<keyword evidence="2" id="KW-0812">Transmembrane</keyword>
<dbReference type="KEGG" id="aaf:AURANDRAFT_64732"/>
<dbReference type="SUPFAM" id="SSF53474">
    <property type="entry name" value="alpha/beta-Hydrolases"/>
    <property type="match status" value="1"/>
</dbReference>